<dbReference type="SUPFAM" id="SSF51735">
    <property type="entry name" value="NAD(P)-binding Rossmann-fold domains"/>
    <property type="match status" value="1"/>
</dbReference>
<dbReference type="Gene3D" id="3.40.50.720">
    <property type="entry name" value="NAD(P)-binding Rossmann-like Domain"/>
    <property type="match status" value="1"/>
</dbReference>
<dbReference type="GO" id="GO:0008831">
    <property type="term" value="F:dTDP-4-dehydrorhamnose reductase activity"/>
    <property type="evidence" value="ECO:0007669"/>
    <property type="project" value="UniProtKB-EC"/>
</dbReference>
<evidence type="ECO:0000256" key="2">
    <source>
        <dbReference type="RuleBase" id="RU364082"/>
    </source>
</evidence>
<dbReference type="RefSeq" id="WP_204543495.1">
    <property type="nucleotide sequence ID" value="NZ_JAFBFI010000010.1"/>
</dbReference>
<proteinExistence type="inferred from homology"/>
<dbReference type="Pfam" id="PF04321">
    <property type="entry name" value="RmlD_sub_bind"/>
    <property type="match status" value="1"/>
</dbReference>
<dbReference type="PANTHER" id="PTHR10491:SF4">
    <property type="entry name" value="METHIONINE ADENOSYLTRANSFERASE 2 SUBUNIT BETA"/>
    <property type="match status" value="1"/>
</dbReference>
<organism evidence="4 5">
    <name type="scientific">Peribacillus deserti</name>
    <dbReference type="NCBI Taxonomy" id="673318"/>
    <lineage>
        <taxon>Bacteria</taxon>
        <taxon>Bacillati</taxon>
        <taxon>Bacillota</taxon>
        <taxon>Bacilli</taxon>
        <taxon>Bacillales</taxon>
        <taxon>Bacillaceae</taxon>
        <taxon>Peribacillus</taxon>
    </lineage>
</organism>
<protein>
    <recommendedName>
        <fullName evidence="2">dTDP-4-dehydrorhamnose reductase</fullName>
        <ecNumber evidence="2">1.1.1.133</ecNumber>
    </recommendedName>
</protein>
<reference evidence="4 5" key="1">
    <citation type="submission" date="2021-01" db="EMBL/GenBank/DDBJ databases">
        <title>Genomic Encyclopedia of Type Strains, Phase IV (KMG-IV): sequencing the most valuable type-strain genomes for metagenomic binning, comparative biology and taxonomic classification.</title>
        <authorList>
            <person name="Goeker M."/>
        </authorList>
    </citation>
    <scope>NUCLEOTIDE SEQUENCE [LARGE SCALE GENOMIC DNA]</scope>
    <source>
        <strain evidence="4 5">DSM 105482</strain>
    </source>
</reference>
<name>A0ABS2QJQ7_9BACI</name>
<dbReference type="CDD" id="cd05254">
    <property type="entry name" value="dTDP_HR_like_SDR_e"/>
    <property type="match status" value="1"/>
</dbReference>
<feature type="domain" description="RmlD-like substrate binding" evidence="3">
    <location>
        <begin position="1"/>
        <end position="238"/>
    </location>
</feature>
<sequence length="276" mass="31009">MKILVLGGQGMAGHVITDFFKRSDDFQVFYTSRDPNDSNSIYVEAENFQALAHIIKDMQPDIVVNAIGVLNQFAESNIVNAIKINSLLPHFLARELDKNGGKLIHISSDCVFSGKEGSYKETDVPNGSTVYARTKALGEVAYGNHLTIRTSIIGPEKKENGIGLFLWFMQQKGEINGYKKVLWNGVTTLELAKAIKAAVCQKIKGLYHLAAPEVVSKYELLVLFQKIFEKKDVVIKPEYSQMIDRTLVNTRTDFDFSASDYQTMLLELKNWMHSYG</sequence>
<evidence type="ECO:0000313" key="5">
    <source>
        <dbReference type="Proteomes" id="UP000823486"/>
    </source>
</evidence>
<gene>
    <name evidence="4" type="ORF">JOC77_002453</name>
</gene>
<dbReference type="InterPro" id="IPR036291">
    <property type="entry name" value="NAD(P)-bd_dom_sf"/>
</dbReference>
<evidence type="ECO:0000313" key="4">
    <source>
        <dbReference type="EMBL" id="MBM7693014.1"/>
    </source>
</evidence>
<evidence type="ECO:0000259" key="3">
    <source>
        <dbReference type="Pfam" id="PF04321"/>
    </source>
</evidence>
<dbReference type="Proteomes" id="UP000823486">
    <property type="component" value="Unassembled WGS sequence"/>
</dbReference>
<dbReference type="InterPro" id="IPR005913">
    <property type="entry name" value="dTDP_dehydrorham_reduct"/>
</dbReference>
<evidence type="ECO:0000256" key="1">
    <source>
        <dbReference type="ARBA" id="ARBA00010944"/>
    </source>
</evidence>
<accession>A0ABS2QJQ7</accession>
<keyword evidence="2" id="KW-0521">NADP</keyword>
<comment type="pathway">
    <text evidence="2">Carbohydrate biosynthesis; dTDP-L-rhamnose biosynthesis.</text>
</comment>
<keyword evidence="5" id="KW-1185">Reference proteome</keyword>
<dbReference type="EMBL" id="JAFBFI010000010">
    <property type="protein sequence ID" value="MBM7693014.1"/>
    <property type="molecule type" value="Genomic_DNA"/>
</dbReference>
<keyword evidence="2 4" id="KW-0560">Oxidoreductase</keyword>
<dbReference type="EC" id="1.1.1.133" evidence="2"/>
<comment type="function">
    <text evidence="2">Catalyzes the reduction of dTDP-6-deoxy-L-lyxo-4-hexulose to yield dTDP-L-rhamnose.</text>
</comment>
<comment type="similarity">
    <text evidence="1 2">Belongs to the dTDP-4-dehydrorhamnose reductase family.</text>
</comment>
<dbReference type="InterPro" id="IPR029903">
    <property type="entry name" value="RmlD-like-bd"/>
</dbReference>
<comment type="caution">
    <text evidence="4">The sequence shown here is derived from an EMBL/GenBank/DDBJ whole genome shotgun (WGS) entry which is preliminary data.</text>
</comment>
<dbReference type="PANTHER" id="PTHR10491">
    <property type="entry name" value="DTDP-4-DEHYDRORHAMNOSE REDUCTASE"/>
    <property type="match status" value="1"/>
</dbReference>